<dbReference type="RefSeq" id="WP_265791824.1">
    <property type="nucleotide sequence ID" value="NZ_BAABRS010000006.1"/>
</dbReference>
<feature type="compositionally biased region" description="Basic and acidic residues" evidence="2">
    <location>
        <begin position="113"/>
        <end position="124"/>
    </location>
</feature>
<dbReference type="Pfam" id="PF00080">
    <property type="entry name" value="Sod_Cu"/>
    <property type="match status" value="1"/>
</dbReference>
<dbReference type="PANTHER" id="PTHR10003">
    <property type="entry name" value="SUPEROXIDE DISMUTASE CU-ZN -RELATED"/>
    <property type="match status" value="1"/>
</dbReference>
<organism evidence="5 6">
    <name type="scientific">Fodinibius salicampi</name>
    <dbReference type="NCBI Taxonomy" id="1920655"/>
    <lineage>
        <taxon>Bacteria</taxon>
        <taxon>Pseudomonadati</taxon>
        <taxon>Balneolota</taxon>
        <taxon>Balneolia</taxon>
        <taxon>Balneolales</taxon>
        <taxon>Balneolaceae</taxon>
        <taxon>Fodinibius</taxon>
    </lineage>
</organism>
<feature type="region of interest" description="Disordered" evidence="2">
    <location>
        <begin position="102"/>
        <end position="124"/>
    </location>
</feature>
<evidence type="ECO:0000259" key="4">
    <source>
        <dbReference type="Pfam" id="PF00080"/>
    </source>
</evidence>
<feature type="chain" id="PRO_5047530203" evidence="3">
    <location>
        <begin position="23"/>
        <end position="196"/>
    </location>
</feature>
<name>A0ABT3Q368_9BACT</name>
<dbReference type="InterPro" id="IPR018152">
    <property type="entry name" value="SOD_Cu/Zn_BS"/>
</dbReference>
<dbReference type="CDD" id="cd00305">
    <property type="entry name" value="Cu-Zn_Superoxide_Dismutase"/>
    <property type="match status" value="1"/>
</dbReference>
<evidence type="ECO:0000256" key="2">
    <source>
        <dbReference type="SAM" id="MobiDB-lite"/>
    </source>
</evidence>
<dbReference type="PROSITE" id="PS00087">
    <property type="entry name" value="SOD_CU_ZN_1"/>
    <property type="match status" value="1"/>
</dbReference>
<sequence>MIKLFTKYAIGLFLMTFAVSCAQQGTEQQQSQETVTDTVEVTTDYTKAVAVVHPTEGNSASGTVTFSQTNDGVRVEAEIEGLEQGKHGFHIHQYGDCTASDGTSAGGHYNPEGNDHAGPDAESRHVGDMGNIEANEKGVATKNYVDSTIELNGSNSIIGRGIVIHGGEDDLESQPTGAAGPRMGCGVIGIANTSAE</sequence>
<dbReference type="EMBL" id="JAJNDC010000006">
    <property type="protein sequence ID" value="MCW9714496.1"/>
    <property type="molecule type" value="Genomic_DNA"/>
</dbReference>
<dbReference type="Proteomes" id="UP001207337">
    <property type="component" value="Unassembled WGS sequence"/>
</dbReference>
<evidence type="ECO:0000313" key="6">
    <source>
        <dbReference type="Proteomes" id="UP001207337"/>
    </source>
</evidence>
<dbReference type="Gene3D" id="2.60.40.200">
    <property type="entry name" value="Superoxide dismutase, copper/zinc binding domain"/>
    <property type="match status" value="1"/>
</dbReference>
<keyword evidence="3" id="KW-0732">Signal</keyword>
<reference evidence="5 6" key="1">
    <citation type="submission" date="2021-11" db="EMBL/GenBank/DDBJ databases">
        <title>Aliifidinibius sp. nov., a new bacterium isolated from saline soil.</title>
        <authorList>
            <person name="Galisteo C."/>
            <person name="De La Haba R."/>
            <person name="Sanchez-Porro C."/>
            <person name="Ventosa A."/>
        </authorList>
    </citation>
    <scope>NUCLEOTIDE SEQUENCE [LARGE SCALE GENOMIC DNA]</scope>
    <source>
        <strain evidence="5 6">KACC 190600</strain>
    </source>
</reference>
<dbReference type="SUPFAM" id="SSF49329">
    <property type="entry name" value="Cu,Zn superoxide dismutase-like"/>
    <property type="match status" value="1"/>
</dbReference>
<comment type="caution">
    <text evidence="5">The sequence shown here is derived from an EMBL/GenBank/DDBJ whole genome shotgun (WGS) entry which is preliminary data.</text>
</comment>
<feature type="signal peptide" evidence="3">
    <location>
        <begin position="1"/>
        <end position="22"/>
    </location>
</feature>
<protein>
    <submittedName>
        <fullName evidence="5">Superoxide dismutase family protein</fullName>
    </submittedName>
</protein>
<keyword evidence="6" id="KW-1185">Reference proteome</keyword>
<proteinExistence type="inferred from homology"/>
<feature type="domain" description="Superoxide dismutase copper/zinc binding" evidence="4">
    <location>
        <begin position="61"/>
        <end position="188"/>
    </location>
</feature>
<evidence type="ECO:0000313" key="5">
    <source>
        <dbReference type="EMBL" id="MCW9714496.1"/>
    </source>
</evidence>
<evidence type="ECO:0000256" key="1">
    <source>
        <dbReference type="ARBA" id="ARBA00010457"/>
    </source>
</evidence>
<dbReference type="PRINTS" id="PR00068">
    <property type="entry name" value="CUZNDISMTASE"/>
</dbReference>
<accession>A0ABT3Q368</accession>
<dbReference type="PROSITE" id="PS51257">
    <property type="entry name" value="PROKAR_LIPOPROTEIN"/>
    <property type="match status" value="1"/>
</dbReference>
<gene>
    <name evidence="5" type="ORF">LQ318_16440</name>
</gene>
<dbReference type="InterPro" id="IPR001424">
    <property type="entry name" value="SOD_Cu_Zn_dom"/>
</dbReference>
<dbReference type="InterPro" id="IPR036423">
    <property type="entry name" value="SOD-like_Cu/Zn_dom_sf"/>
</dbReference>
<evidence type="ECO:0000256" key="3">
    <source>
        <dbReference type="SAM" id="SignalP"/>
    </source>
</evidence>
<comment type="similarity">
    <text evidence="1">Belongs to the Cu-Zn superoxide dismutase family.</text>
</comment>
<dbReference type="InterPro" id="IPR024134">
    <property type="entry name" value="SOD_Cu/Zn_/chaperone"/>
</dbReference>